<dbReference type="AlphaFoldDB" id="A0A9P5BYQ6"/>
<dbReference type="Pfam" id="PF06985">
    <property type="entry name" value="HET"/>
    <property type="match status" value="1"/>
</dbReference>
<dbReference type="EMBL" id="SWKV01000050">
    <property type="protein sequence ID" value="KAF3036444.1"/>
    <property type="molecule type" value="Genomic_DNA"/>
</dbReference>
<reference evidence="2" key="1">
    <citation type="submission" date="2019-04" db="EMBL/GenBank/DDBJ databases">
        <title>Sequencing of skin fungus with MAO and IRED activity.</title>
        <authorList>
            <person name="Marsaioli A.J."/>
            <person name="Bonatto J.M.C."/>
            <person name="Reis Junior O."/>
        </authorList>
    </citation>
    <scope>NUCLEOTIDE SEQUENCE</scope>
    <source>
        <strain evidence="2">28M1</strain>
    </source>
</reference>
<keyword evidence="3" id="KW-1185">Reference proteome</keyword>
<dbReference type="InterPro" id="IPR010730">
    <property type="entry name" value="HET"/>
</dbReference>
<evidence type="ECO:0000259" key="1">
    <source>
        <dbReference type="Pfam" id="PF06985"/>
    </source>
</evidence>
<sequence>MSHIYRDSHVTLAAVWAADASGGCFVTSNPSHKSKELALTAHGEEPSHMFFREPLSHSILKRPLDVRGWAFQERLLSPRMVRFEEQEISWECSHSVWCECSGIAHDKGNLNRELSMAYECLKTSTTVPEIQNAWEALVQEYSRKELTDTGDIFPALQGLAKVVSPVMGDYLAGHWSRTLLSSLCWLSADRRIGRRNTYQWRAPTWSWASIPGAVKWCWRQASLGRSLCTVLNAQTVPTGDDPTGPLISGKLVILGKVIFGTVLSEAHRVTLNNYLQHIDFGLYDRDLWGLPIKTLWDRDIASPGADHVAIGARVSALQLYDSINEDTQYWLILRTTDTGMMYERIGLMQLFSSTRSGISFSQQRVIEDFELAAQEAEITIV</sequence>
<organism evidence="2 3">
    <name type="scientific">Didymella heteroderae</name>
    <dbReference type="NCBI Taxonomy" id="1769908"/>
    <lineage>
        <taxon>Eukaryota</taxon>
        <taxon>Fungi</taxon>
        <taxon>Dikarya</taxon>
        <taxon>Ascomycota</taxon>
        <taxon>Pezizomycotina</taxon>
        <taxon>Dothideomycetes</taxon>
        <taxon>Pleosporomycetidae</taxon>
        <taxon>Pleosporales</taxon>
        <taxon>Pleosporineae</taxon>
        <taxon>Didymellaceae</taxon>
        <taxon>Didymella</taxon>
    </lineage>
</organism>
<comment type="caution">
    <text evidence="2">The sequence shown here is derived from an EMBL/GenBank/DDBJ whole genome shotgun (WGS) entry which is preliminary data.</text>
</comment>
<feature type="domain" description="Heterokaryon incompatibility" evidence="1">
    <location>
        <begin position="1"/>
        <end position="73"/>
    </location>
</feature>
<evidence type="ECO:0000313" key="2">
    <source>
        <dbReference type="EMBL" id="KAF3036444.1"/>
    </source>
</evidence>
<proteinExistence type="predicted"/>
<dbReference type="OrthoDB" id="5362512at2759"/>
<gene>
    <name evidence="2" type="ORF">E8E12_004720</name>
</gene>
<accession>A0A9P5BYQ6</accession>
<evidence type="ECO:0000313" key="3">
    <source>
        <dbReference type="Proteomes" id="UP000758155"/>
    </source>
</evidence>
<protein>
    <recommendedName>
        <fullName evidence="1">Heterokaryon incompatibility domain-containing protein</fullName>
    </recommendedName>
</protein>
<dbReference type="Proteomes" id="UP000758155">
    <property type="component" value="Unassembled WGS sequence"/>
</dbReference>
<name>A0A9P5BYQ6_9PLEO</name>
<dbReference type="PANTHER" id="PTHR33112:SF9">
    <property type="entry name" value="HETEROKARYON INCOMPATIBILITY DOMAIN-CONTAINING PROTEIN"/>
    <property type="match status" value="1"/>
</dbReference>
<dbReference type="PANTHER" id="PTHR33112">
    <property type="entry name" value="DOMAIN PROTEIN, PUTATIVE-RELATED"/>
    <property type="match status" value="1"/>
</dbReference>